<gene>
    <name evidence="2" type="ORF">GTW20_19755</name>
</gene>
<dbReference type="RefSeq" id="WP_161111535.1">
    <property type="nucleotide sequence ID" value="NZ_WWHY01000001.1"/>
</dbReference>
<proteinExistence type="predicted"/>
<accession>A0A7K2IWS1</accession>
<sequence>MHAAVEKITPAVATSWLKHLNAKNRPMRMQTVDFYARQLKRGEWQLTHQGIAFDEDGNLLDGQHRLEAIRKSGISAQCMVIRGAPRESFKVLDTGRKRNGRDVLTLDGEKNTLHLAAALRGLHLYQSSPESPWFGQTSMVSNNQLMDTLEANPGIREAIIKGANIHRAIRMTTTAATIGWHVTTTARPDIDQTPWYKALIYGADLRHGDPRLALRNAMVALTSPRVTRKREDTRGQLFFYIKAWNAWAEGREIQVLRRTKSEKMPRPTMKNFRPKAPKKDTPIEGL</sequence>
<organism evidence="2 3">
    <name type="scientific">Nocardiopsis alba</name>
    <dbReference type="NCBI Taxonomy" id="53437"/>
    <lineage>
        <taxon>Bacteria</taxon>
        <taxon>Bacillati</taxon>
        <taxon>Actinomycetota</taxon>
        <taxon>Actinomycetes</taxon>
        <taxon>Streptosporangiales</taxon>
        <taxon>Nocardiopsidaceae</taxon>
        <taxon>Nocardiopsis</taxon>
    </lineage>
</organism>
<evidence type="ECO:0000313" key="3">
    <source>
        <dbReference type="Proteomes" id="UP000467124"/>
    </source>
</evidence>
<feature type="compositionally biased region" description="Basic and acidic residues" evidence="1">
    <location>
        <begin position="277"/>
        <end position="286"/>
    </location>
</feature>
<dbReference type="AlphaFoldDB" id="A0A7K2IWS1"/>
<dbReference type="Proteomes" id="UP000467124">
    <property type="component" value="Unassembled WGS sequence"/>
</dbReference>
<evidence type="ECO:0008006" key="4">
    <source>
        <dbReference type="Google" id="ProtNLM"/>
    </source>
</evidence>
<evidence type="ECO:0000313" key="2">
    <source>
        <dbReference type="EMBL" id="MYR34420.1"/>
    </source>
</evidence>
<protein>
    <recommendedName>
        <fullName evidence="4">ParB-like nuclease domain protein</fullName>
    </recommendedName>
</protein>
<reference evidence="2 3" key="1">
    <citation type="journal article" date="2019" name="Nat. Commun.">
        <title>The antimicrobial potential of Streptomyces from insect microbiomes.</title>
        <authorList>
            <person name="Chevrette M.G."/>
            <person name="Carlson C.M."/>
            <person name="Ortega H.E."/>
            <person name="Thomas C."/>
            <person name="Ananiev G.E."/>
            <person name="Barns K.J."/>
            <person name="Book A.J."/>
            <person name="Cagnazzo J."/>
            <person name="Carlos C."/>
            <person name="Flanigan W."/>
            <person name="Grubbs K.J."/>
            <person name="Horn H.A."/>
            <person name="Hoffmann F.M."/>
            <person name="Klassen J.L."/>
            <person name="Knack J.J."/>
            <person name="Lewin G.R."/>
            <person name="McDonald B.R."/>
            <person name="Muller L."/>
            <person name="Melo W.G.P."/>
            <person name="Pinto-Tomas A.A."/>
            <person name="Schmitz A."/>
            <person name="Wendt-Pienkowski E."/>
            <person name="Wildman S."/>
            <person name="Zhao M."/>
            <person name="Zhang F."/>
            <person name="Bugni T.S."/>
            <person name="Andes D.R."/>
            <person name="Pupo M.T."/>
            <person name="Currie C.R."/>
        </authorList>
    </citation>
    <scope>NUCLEOTIDE SEQUENCE [LARGE SCALE GENOMIC DNA]</scope>
    <source>
        <strain evidence="2 3">SID5840</strain>
    </source>
</reference>
<dbReference type="EMBL" id="WWHY01000001">
    <property type="protein sequence ID" value="MYR34420.1"/>
    <property type="molecule type" value="Genomic_DNA"/>
</dbReference>
<comment type="caution">
    <text evidence="2">The sequence shown here is derived from an EMBL/GenBank/DDBJ whole genome shotgun (WGS) entry which is preliminary data.</text>
</comment>
<feature type="region of interest" description="Disordered" evidence="1">
    <location>
        <begin position="258"/>
        <end position="286"/>
    </location>
</feature>
<name>A0A7K2IWS1_9ACTN</name>
<evidence type="ECO:0000256" key="1">
    <source>
        <dbReference type="SAM" id="MobiDB-lite"/>
    </source>
</evidence>